<dbReference type="AlphaFoldDB" id="A0A8H6FFN1"/>
<dbReference type="OrthoDB" id="5471530at2759"/>
<evidence type="ECO:0000313" key="3">
    <source>
        <dbReference type="Proteomes" id="UP000578531"/>
    </source>
</evidence>
<accession>A0A8H6FFN1</accession>
<evidence type="ECO:0000256" key="1">
    <source>
        <dbReference type="SAM" id="MobiDB-lite"/>
    </source>
</evidence>
<sequence>MGCAPSRPSNPVPRPRRQTDGPRKPNNSRLSRPFDPNIPLYVPHYQHPSVPPVDPARYGDAYAQLNGRSGQKRAPTPYKARQSVRPVDPERYGDAYAQLNARSGQKGAQASRKDQKVQYGQGPRVKSQAVHYSKGDTLYFSNAMCERYTFGFFRITVSNLVATLIKSFIEASHYPHRVWQAGQKVAVLERRPKLVSASSWTTSMPFHEYMTSRFAQGSQARVSQYHGNCANLSENAPLVTGPLACVFHLETREVGKNIEERFDETRQ</sequence>
<dbReference type="RefSeq" id="XP_037158731.1">
    <property type="nucleotide sequence ID" value="XM_037314348.1"/>
</dbReference>
<dbReference type="EMBL" id="JACCJC010000092">
    <property type="protein sequence ID" value="KAF6226580.1"/>
    <property type="molecule type" value="Genomic_DNA"/>
</dbReference>
<dbReference type="Proteomes" id="UP000578531">
    <property type="component" value="Unassembled WGS sequence"/>
</dbReference>
<evidence type="ECO:0000313" key="2">
    <source>
        <dbReference type="EMBL" id="KAF6226580.1"/>
    </source>
</evidence>
<name>A0A8H6FFN1_9LECA</name>
<keyword evidence="3" id="KW-1185">Reference proteome</keyword>
<dbReference type="GeneID" id="59294113"/>
<protein>
    <submittedName>
        <fullName evidence="2">Uncharacterized protein</fullName>
    </submittedName>
</protein>
<feature type="region of interest" description="Disordered" evidence="1">
    <location>
        <begin position="1"/>
        <end position="122"/>
    </location>
</feature>
<gene>
    <name evidence="2" type="ORF">HO173_012479</name>
</gene>
<comment type="caution">
    <text evidence="2">The sequence shown here is derived from an EMBL/GenBank/DDBJ whole genome shotgun (WGS) entry which is preliminary data.</text>
</comment>
<proteinExistence type="predicted"/>
<organism evidence="2 3">
    <name type="scientific">Letharia columbiana</name>
    <dbReference type="NCBI Taxonomy" id="112416"/>
    <lineage>
        <taxon>Eukaryota</taxon>
        <taxon>Fungi</taxon>
        <taxon>Dikarya</taxon>
        <taxon>Ascomycota</taxon>
        <taxon>Pezizomycotina</taxon>
        <taxon>Lecanoromycetes</taxon>
        <taxon>OSLEUM clade</taxon>
        <taxon>Lecanoromycetidae</taxon>
        <taxon>Lecanorales</taxon>
        <taxon>Lecanorineae</taxon>
        <taxon>Parmeliaceae</taxon>
        <taxon>Letharia</taxon>
    </lineage>
</organism>
<reference evidence="2 3" key="1">
    <citation type="journal article" date="2020" name="Genomics">
        <title>Complete, high-quality genomes from long-read metagenomic sequencing of two wolf lichen thalli reveals enigmatic genome architecture.</title>
        <authorList>
            <person name="McKenzie S.K."/>
            <person name="Walston R.F."/>
            <person name="Allen J.L."/>
        </authorList>
    </citation>
    <scope>NUCLEOTIDE SEQUENCE [LARGE SCALE GENOMIC DNA]</scope>
    <source>
        <strain evidence="2">WasteWater2</strain>
    </source>
</reference>